<dbReference type="InParanoid" id="A0A369J4N2"/>
<reference evidence="3" key="1">
    <citation type="submission" date="2018-04" db="EMBL/GenBank/DDBJ databases">
        <title>Whole genome sequencing of Hypsizygus marmoreus.</title>
        <authorList>
            <person name="Choi I.-G."/>
            <person name="Min B."/>
            <person name="Kim J.-G."/>
            <person name="Kim S."/>
            <person name="Oh Y.-L."/>
            <person name="Kong W.-S."/>
            <person name="Park H."/>
            <person name="Jeong J."/>
            <person name="Song E.-S."/>
        </authorList>
    </citation>
    <scope>NUCLEOTIDE SEQUENCE [LARGE SCALE GENOMIC DNA]</scope>
    <source>
        <strain evidence="3">51987-8</strain>
    </source>
</reference>
<keyword evidence="2" id="KW-0732">Signal</keyword>
<feature type="chain" id="PRO_5016672090" evidence="2">
    <location>
        <begin position="19"/>
        <end position="190"/>
    </location>
</feature>
<feature type="signal peptide" evidence="2">
    <location>
        <begin position="1"/>
        <end position="18"/>
    </location>
</feature>
<dbReference type="EMBL" id="LUEZ02000122">
    <property type="protein sequence ID" value="RDB16918.1"/>
    <property type="molecule type" value="Genomic_DNA"/>
</dbReference>
<dbReference type="PROSITE" id="PS51257">
    <property type="entry name" value="PROKAR_LIPOPROTEIN"/>
    <property type="match status" value="1"/>
</dbReference>
<feature type="region of interest" description="Disordered" evidence="1">
    <location>
        <begin position="148"/>
        <end position="190"/>
    </location>
</feature>
<dbReference type="Proteomes" id="UP000076154">
    <property type="component" value="Unassembled WGS sequence"/>
</dbReference>
<gene>
    <name evidence="3" type="ORF">Hypma_002406</name>
</gene>
<comment type="caution">
    <text evidence="3">The sequence shown here is derived from an EMBL/GenBank/DDBJ whole genome shotgun (WGS) entry which is preliminary data.</text>
</comment>
<evidence type="ECO:0000313" key="3">
    <source>
        <dbReference type="EMBL" id="RDB16918.1"/>
    </source>
</evidence>
<protein>
    <submittedName>
        <fullName evidence="3">Uncharacterized protein</fullName>
    </submittedName>
</protein>
<accession>A0A369J4N2</accession>
<dbReference type="AlphaFoldDB" id="A0A369J4N2"/>
<evidence type="ECO:0000256" key="2">
    <source>
        <dbReference type="SAM" id="SignalP"/>
    </source>
</evidence>
<keyword evidence="4" id="KW-1185">Reference proteome</keyword>
<sequence>MKFIHVIYALLFASGCSAVPLEGRADKSSVITAETAEVGMVLMVRLKHMESRCKAKHTDWTRTHPMLIMSVKDGVVKVCPISKENPLSPNVDVSTVASGLGAVGQIYVGPPCTIKLGNSVTEWKSGKRATSTEIKAVRNAIQTAENAESVPQVTGKAKVLQNDPKGKVSQDNFKGKVLQDKSKGKIRSKL</sequence>
<name>A0A369J4N2_HYPMA</name>
<evidence type="ECO:0000256" key="1">
    <source>
        <dbReference type="SAM" id="MobiDB-lite"/>
    </source>
</evidence>
<proteinExistence type="predicted"/>
<feature type="compositionally biased region" description="Basic and acidic residues" evidence="1">
    <location>
        <begin position="164"/>
        <end position="183"/>
    </location>
</feature>
<evidence type="ECO:0000313" key="4">
    <source>
        <dbReference type="Proteomes" id="UP000076154"/>
    </source>
</evidence>
<organism evidence="3 4">
    <name type="scientific">Hypsizygus marmoreus</name>
    <name type="common">White beech mushroom</name>
    <name type="synonym">Agaricus marmoreus</name>
    <dbReference type="NCBI Taxonomy" id="39966"/>
    <lineage>
        <taxon>Eukaryota</taxon>
        <taxon>Fungi</taxon>
        <taxon>Dikarya</taxon>
        <taxon>Basidiomycota</taxon>
        <taxon>Agaricomycotina</taxon>
        <taxon>Agaricomycetes</taxon>
        <taxon>Agaricomycetidae</taxon>
        <taxon>Agaricales</taxon>
        <taxon>Tricholomatineae</taxon>
        <taxon>Lyophyllaceae</taxon>
        <taxon>Hypsizygus</taxon>
    </lineage>
</organism>